<evidence type="ECO:0000256" key="12">
    <source>
        <dbReference type="SAM" id="MobiDB-lite"/>
    </source>
</evidence>
<dbReference type="Pfam" id="PF07715">
    <property type="entry name" value="Plug"/>
    <property type="match status" value="1"/>
</dbReference>
<dbReference type="Gene3D" id="2.60.40.1120">
    <property type="entry name" value="Carboxypeptidase-like, regulatory domain"/>
    <property type="match status" value="1"/>
</dbReference>
<keyword evidence="8 10" id="KW-0472">Membrane</keyword>
<dbReference type="SMART" id="SM00965">
    <property type="entry name" value="STN"/>
    <property type="match status" value="1"/>
</dbReference>
<dbReference type="Gene3D" id="3.55.50.30">
    <property type="match status" value="1"/>
</dbReference>
<dbReference type="InterPro" id="IPR036942">
    <property type="entry name" value="Beta-barrel_TonB_sf"/>
</dbReference>
<evidence type="ECO:0000256" key="11">
    <source>
        <dbReference type="RuleBase" id="RU003357"/>
    </source>
</evidence>
<dbReference type="Gene3D" id="2.170.130.10">
    <property type="entry name" value="TonB-dependent receptor, plug domain"/>
    <property type="match status" value="1"/>
</dbReference>
<dbReference type="PROSITE" id="PS52016">
    <property type="entry name" value="TONB_DEPENDENT_REC_3"/>
    <property type="match status" value="1"/>
</dbReference>
<evidence type="ECO:0000256" key="1">
    <source>
        <dbReference type="ARBA" id="ARBA00004571"/>
    </source>
</evidence>
<keyword evidence="5 10" id="KW-0812">Transmembrane</keyword>
<dbReference type="SUPFAM" id="SSF56935">
    <property type="entry name" value="Porins"/>
    <property type="match status" value="1"/>
</dbReference>
<keyword evidence="7 11" id="KW-0798">TonB box</keyword>
<keyword evidence="6" id="KW-0408">Iron</keyword>
<dbReference type="STRING" id="563176.SAMN04488090_0154"/>
<sequence>MKKTRHDLLLIVMRISITQAFVFLIAGMTWALPAPGQELLDKPVTIRMEDKSLKTVLSFLEEHTSARFVYSPKAVQAERRVSVHVTNQPLRKVLETVLAPMKIRYRLVGDQIILSQPKIPEEKTPEPPAESSAMPEAPEEAADRTLRGTVTDAAGAPLPGVSVAIRGTTRGTTTGADGSFTLRLPEEPVTLVFSSVGYLTQEQAITTQTVFSVTMAPADRALDEVVVVGYGTQKKADVTGSVSTIKGDALTKAPTPNLANSLTGKMTGVITTQQSGKPGFDDPTFLVRGKSTFGDNGALVLVDGIERSFSRLDPNEIESVTVLKDAASAAVYGARAANGVVLITTKRGKDGKTKISYTGSTGFQMPTRVPHVMNAYEYATYLNRAKVNLGDVPRFSDADVEKFRTGALPSTDWWGTVLRKRAAIQQHNLTLSGGKSEGTKYFVSLGVLNQNGLYELSDFKRYNLRVNLDNQVTKDFRVSLDIGARHELLSQSAIGDGIFTTLINSKPTERPYTPDSIAVGGLGSNGQGLSPIGLTQQSGYSKTTNDVFQGTLQATYAAPFVKGLSANMRFSYDRFFSAAKTFNTPYTYYVFDRAISKYTAFQSGGGTNLSEGTAQDARSTLQVSLNYDRTFGNHGISALLLTERIHYAYQNLQASRVQYISPAIDQLFAGPDLNQKNGGSATETARLGYVGRVNYNYRERYLLQANFRYDGSFNFPNGRRWGLFPAVSAGWRISEEPFLRSTTWLSNLKIRASYGQFGNDRVAAFQYLSGFRFGSGSVIGGSYQSGLADLGIPNPNITWETATNTDVGLEFGLFNGKVSGELDYFYKRTKDILLPRNASVPSTFGATLPYENIGIVDNKGFEAILRYQNQVRKVRFSVEGNMTYALSKVIFMDEPKDVDARIRKTGQPFDQFFALESAGLFQTQEEINAAPVQDGNGNKSIKTGDIRYIDYNGDKIIDGKDIHKVGKSDIPRLVFGFNLSVSYAGFDLTANFQGATGFQQFLRYDPFNLESNALAMFKDSWTPENPNARFPRLYAGLKQNNRESSSFWLYNATYMRLRNLELAYSFNRFAAIKKAGFGNLRVFASGNNLLTFSKMKDFDPEAPNIEPGSKSYYYPQMKTYNLGVQLEF</sequence>
<evidence type="ECO:0000256" key="7">
    <source>
        <dbReference type="ARBA" id="ARBA00023077"/>
    </source>
</evidence>
<evidence type="ECO:0000313" key="15">
    <source>
        <dbReference type="Proteomes" id="UP000198901"/>
    </source>
</evidence>
<dbReference type="Proteomes" id="UP000198901">
    <property type="component" value="Unassembled WGS sequence"/>
</dbReference>
<dbReference type="Pfam" id="PF13715">
    <property type="entry name" value="CarbopepD_reg_2"/>
    <property type="match status" value="1"/>
</dbReference>
<comment type="subcellular location">
    <subcellularLocation>
        <location evidence="1 10">Cell outer membrane</location>
        <topology evidence="1 10">Multi-pass membrane protein</topology>
    </subcellularLocation>
</comment>
<evidence type="ECO:0000256" key="2">
    <source>
        <dbReference type="ARBA" id="ARBA00022448"/>
    </source>
</evidence>
<dbReference type="InterPro" id="IPR000531">
    <property type="entry name" value="Beta-barrel_TonB"/>
</dbReference>
<evidence type="ECO:0000256" key="8">
    <source>
        <dbReference type="ARBA" id="ARBA00023136"/>
    </source>
</evidence>
<feature type="region of interest" description="Disordered" evidence="12">
    <location>
        <begin position="116"/>
        <end position="141"/>
    </location>
</feature>
<evidence type="ECO:0000313" key="14">
    <source>
        <dbReference type="EMBL" id="SDL14939.1"/>
    </source>
</evidence>
<evidence type="ECO:0000256" key="6">
    <source>
        <dbReference type="ARBA" id="ARBA00023004"/>
    </source>
</evidence>
<comment type="similarity">
    <text evidence="10 11">Belongs to the TonB-dependent receptor family.</text>
</comment>
<dbReference type="InterPro" id="IPR011662">
    <property type="entry name" value="Secretin/TonB_short_N"/>
</dbReference>
<dbReference type="SUPFAM" id="SSF49464">
    <property type="entry name" value="Carboxypeptidase regulatory domain-like"/>
    <property type="match status" value="1"/>
</dbReference>
<dbReference type="FunFam" id="2.170.130.10:FF:000003">
    <property type="entry name" value="SusC/RagA family TonB-linked outer membrane protein"/>
    <property type="match status" value="1"/>
</dbReference>
<evidence type="ECO:0000259" key="13">
    <source>
        <dbReference type="SMART" id="SM00965"/>
    </source>
</evidence>
<proteinExistence type="inferred from homology"/>
<dbReference type="AlphaFoldDB" id="A0A1G9HPR9"/>
<evidence type="ECO:0000256" key="5">
    <source>
        <dbReference type="ARBA" id="ARBA00022692"/>
    </source>
</evidence>
<keyword evidence="3 10" id="KW-1134">Transmembrane beta strand</keyword>
<keyword evidence="2 10" id="KW-0813">Transport</keyword>
<dbReference type="GO" id="GO:0006826">
    <property type="term" value="P:iron ion transport"/>
    <property type="evidence" value="ECO:0007669"/>
    <property type="project" value="UniProtKB-KW"/>
</dbReference>
<reference evidence="14 15" key="1">
    <citation type="submission" date="2016-10" db="EMBL/GenBank/DDBJ databases">
        <authorList>
            <person name="de Groot N.N."/>
        </authorList>
    </citation>
    <scope>NUCLEOTIDE SEQUENCE [LARGE SCALE GENOMIC DNA]</scope>
    <source>
        <strain evidence="14 15">DSM 21668</strain>
    </source>
</reference>
<dbReference type="Pfam" id="PF07660">
    <property type="entry name" value="STN"/>
    <property type="match status" value="1"/>
</dbReference>
<accession>A0A1G9HPR9</accession>
<dbReference type="InterPro" id="IPR008969">
    <property type="entry name" value="CarboxyPept-like_regulatory"/>
</dbReference>
<name>A0A1G9HPR9_9BACT</name>
<dbReference type="RefSeq" id="WP_093196530.1">
    <property type="nucleotide sequence ID" value="NZ_FNGS01000001.1"/>
</dbReference>
<dbReference type="Gene3D" id="2.40.170.20">
    <property type="entry name" value="TonB-dependent receptor, beta-barrel domain"/>
    <property type="match status" value="1"/>
</dbReference>
<dbReference type="InterPro" id="IPR023997">
    <property type="entry name" value="TonB-dep_OMP_SusC/RagA_CS"/>
</dbReference>
<dbReference type="OrthoDB" id="9768177at2"/>
<protein>
    <submittedName>
        <fullName evidence="14">TonB-linked outer membrane protein, SusC/RagA family</fullName>
    </submittedName>
</protein>
<keyword evidence="4" id="KW-0406">Ion transport</keyword>
<evidence type="ECO:0000256" key="4">
    <source>
        <dbReference type="ARBA" id="ARBA00022496"/>
    </source>
</evidence>
<gene>
    <name evidence="14" type="ORF">SAMN04488090_0154</name>
</gene>
<feature type="domain" description="Secretin/TonB short N-terminal" evidence="13">
    <location>
        <begin position="66"/>
        <end position="117"/>
    </location>
</feature>
<dbReference type="InterPro" id="IPR039426">
    <property type="entry name" value="TonB-dep_rcpt-like"/>
</dbReference>
<organism evidence="14 15">
    <name type="scientific">Siphonobacter aquaeclarae</name>
    <dbReference type="NCBI Taxonomy" id="563176"/>
    <lineage>
        <taxon>Bacteria</taxon>
        <taxon>Pseudomonadati</taxon>
        <taxon>Bacteroidota</taxon>
        <taxon>Cytophagia</taxon>
        <taxon>Cytophagales</taxon>
        <taxon>Cytophagaceae</taxon>
        <taxon>Siphonobacter</taxon>
    </lineage>
</organism>
<evidence type="ECO:0000256" key="10">
    <source>
        <dbReference type="PROSITE-ProRule" id="PRU01360"/>
    </source>
</evidence>
<dbReference type="InterPro" id="IPR023996">
    <property type="entry name" value="TonB-dep_OMP_SusC/RagA"/>
</dbReference>
<dbReference type="NCBIfam" id="TIGR04056">
    <property type="entry name" value="OMP_RagA_SusC"/>
    <property type="match status" value="1"/>
</dbReference>
<dbReference type="InterPro" id="IPR012910">
    <property type="entry name" value="Plug_dom"/>
</dbReference>
<evidence type="ECO:0000256" key="9">
    <source>
        <dbReference type="ARBA" id="ARBA00023237"/>
    </source>
</evidence>
<evidence type="ECO:0000256" key="3">
    <source>
        <dbReference type="ARBA" id="ARBA00022452"/>
    </source>
</evidence>
<keyword evidence="4" id="KW-0410">Iron transport</keyword>
<keyword evidence="15" id="KW-1185">Reference proteome</keyword>
<dbReference type="Pfam" id="PF00593">
    <property type="entry name" value="TonB_dep_Rec_b-barrel"/>
    <property type="match status" value="1"/>
</dbReference>
<dbReference type="InterPro" id="IPR037066">
    <property type="entry name" value="Plug_dom_sf"/>
</dbReference>
<dbReference type="NCBIfam" id="TIGR04057">
    <property type="entry name" value="SusC_RagA_signa"/>
    <property type="match status" value="1"/>
</dbReference>
<dbReference type="EMBL" id="FNGS01000001">
    <property type="protein sequence ID" value="SDL14939.1"/>
    <property type="molecule type" value="Genomic_DNA"/>
</dbReference>
<dbReference type="GO" id="GO:0009279">
    <property type="term" value="C:cell outer membrane"/>
    <property type="evidence" value="ECO:0007669"/>
    <property type="project" value="UniProtKB-SubCell"/>
</dbReference>
<keyword evidence="9 10" id="KW-0998">Cell outer membrane</keyword>